<feature type="non-terminal residue" evidence="2">
    <location>
        <position position="1"/>
    </location>
</feature>
<gene>
    <name evidence="2" type="ORF">BYL167_LOCUS71631</name>
</gene>
<feature type="region of interest" description="Disordered" evidence="1">
    <location>
        <begin position="1"/>
        <end position="96"/>
    </location>
</feature>
<dbReference type="Proteomes" id="UP000681967">
    <property type="component" value="Unassembled WGS sequence"/>
</dbReference>
<organism evidence="2 3">
    <name type="scientific">Rotaria magnacalcarata</name>
    <dbReference type="NCBI Taxonomy" id="392030"/>
    <lineage>
        <taxon>Eukaryota</taxon>
        <taxon>Metazoa</taxon>
        <taxon>Spiralia</taxon>
        <taxon>Gnathifera</taxon>
        <taxon>Rotifera</taxon>
        <taxon>Eurotatoria</taxon>
        <taxon>Bdelloidea</taxon>
        <taxon>Philodinida</taxon>
        <taxon>Philodinidae</taxon>
        <taxon>Rotaria</taxon>
    </lineage>
</organism>
<feature type="compositionally biased region" description="Basic and acidic residues" evidence="1">
    <location>
        <begin position="22"/>
        <end position="33"/>
    </location>
</feature>
<sequence>TDSSKKHDQSNVNKKVPNKLLDSSKKTDQKNVADDAANQKPDSSKETEGDEVYHDAESLIPKNDTNKNENENISTTNIANEVISNTDRANPQSDSAMGTNFKMHLFMLRYAKSDERLKVEGHFGDIKCPFAQTMLLTSIDDKKLHMFSLELDLTRDNSEGPDI</sequence>
<name>A0A8S3G0H9_9BILA</name>
<comment type="caution">
    <text evidence="2">The sequence shown here is derived from an EMBL/GenBank/DDBJ whole genome shotgun (WGS) entry which is preliminary data.</text>
</comment>
<evidence type="ECO:0000313" key="3">
    <source>
        <dbReference type="Proteomes" id="UP000681967"/>
    </source>
</evidence>
<feature type="compositionally biased region" description="Basic and acidic residues" evidence="1">
    <location>
        <begin position="42"/>
        <end position="57"/>
    </location>
</feature>
<proteinExistence type="predicted"/>
<evidence type="ECO:0000256" key="1">
    <source>
        <dbReference type="SAM" id="MobiDB-lite"/>
    </source>
</evidence>
<evidence type="ECO:0000313" key="2">
    <source>
        <dbReference type="EMBL" id="CAF5147940.1"/>
    </source>
</evidence>
<dbReference type="EMBL" id="CAJOBH010255937">
    <property type="protein sequence ID" value="CAF5147940.1"/>
    <property type="molecule type" value="Genomic_DNA"/>
</dbReference>
<feature type="compositionally biased region" description="Polar residues" evidence="1">
    <location>
        <begin position="71"/>
        <end position="96"/>
    </location>
</feature>
<accession>A0A8S3G0H9</accession>
<dbReference type="AlphaFoldDB" id="A0A8S3G0H9"/>
<protein>
    <submittedName>
        <fullName evidence="2">Uncharacterized protein</fullName>
    </submittedName>
</protein>
<reference evidence="2" key="1">
    <citation type="submission" date="2021-02" db="EMBL/GenBank/DDBJ databases">
        <authorList>
            <person name="Nowell W R."/>
        </authorList>
    </citation>
    <scope>NUCLEOTIDE SEQUENCE</scope>
</reference>